<dbReference type="InterPro" id="IPR019775">
    <property type="entry name" value="WD40_repeat_CS"/>
</dbReference>
<dbReference type="EMBL" id="NBII01000006">
    <property type="protein sequence ID" value="PAV17906.1"/>
    <property type="molecule type" value="Genomic_DNA"/>
</dbReference>
<dbReference type="PROSITE" id="PS00678">
    <property type="entry name" value="WD_REPEATS_1"/>
    <property type="match status" value="8"/>
</dbReference>
<dbReference type="InterPro" id="IPR020472">
    <property type="entry name" value="WD40_PAC1"/>
</dbReference>
<feature type="repeat" description="WD" evidence="3">
    <location>
        <begin position="1071"/>
        <end position="1112"/>
    </location>
</feature>
<dbReference type="InterPro" id="IPR015943">
    <property type="entry name" value="WD40/YVTN_repeat-like_dom_sf"/>
</dbReference>
<dbReference type="InterPro" id="IPR027417">
    <property type="entry name" value="P-loop_NTPase"/>
</dbReference>
<dbReference type="SMART" id="SM00320">
    <property type="entry name" value="WD40"/>
    <property type="match status" value="14"/>
</dbReference>
<feature type="repeat" description="WD" evidence="3">
    <location>
        <begin position="1326"/>
        <end position="1367"/>
    </location>
</feature>
<feature type="repeat" description="WD" evidence="3">
    <location>
        <begin position="1369"/>
        <end position="1410"/>
    </location>
</feature>
<accession>A0A286UE81</accession>
<feature type="repeat" description="WD" evidence="3">
    <location>
        <begin position="985"/>
        <end position="1026"/>
    </location>
</feature>
<name>A0A286UE81_9AGAM</name>
<dbReference type="PROSITE" id="PS50837">
    <property type="entry name" value="NACHT"/>
    <property type="match status" value="1"/>
</dbReference>
<dbReference type="CDD" id="cd00200">
    <property type="entry name" value="WD40"/>
    <property type="match status" value="2"/>
</dbReference>
<feature type="repeat" description="WD" evidence="3">
    <location>
        <begin position="1411"/>
        <end position="1452"/>
    </location>
</feature>
<feature type="repeat" description="WD" evidence="3">
    <location>
        <begin position="900"/>
        <end position="941"/>
    </location>
</feature>
<proteinExistence type="predicted"/>
<evidence type="ECO:0000313" key="5">
    <source>
        <dbReference type="EMBL" id="PAV17906.1"/>
    </source>
</evidence>
<dbReference type="InterPro" id="IPR056884">
    <property type="entry name" value="NPHP3-like_N"/>
</dbReference>
<dbReference type="InParanoid" id="A0A286UE81"/>
<protein>
    <submittedName>
        <fullName evidence="5">Nucleotide-binding-oligomerization-domain like receptor</fullName>
    </submittedName>
</protein>
<dbReference type="SUPFAM" id="SSF49562">
    <property type="entry name" value="C2 domain (Calcium/lipid-binding domain, CaLB)"/>
    <property type="match status" value="1"/>
</dbReference>
<feature type="repeat" description="WD" evidence="3">
    <location>
        <begin position="1028"/>
        <end position="1069"/>
    </location>
</feature>
<dbReference type="PROSITE" id="PS50294">
    <property type="entry name" value="WD_REPEATS_REGION"/>
    <property type="match status" value="12"/>
</dbReference>
<feature type="repeat" description="WD" evidence="3">
    <location>
        <begin position="1243"/>
        <end position="1284"/>
    </location>
</feature>
<gene>
    <name evidence="5" type="ORF">PNOK_0639200</name>
</gene>
<dbReference type="PRINTS" id="PR00320">
    <property type="entry name" value="GPROTEINBRPT"/>
</dbReference>
<feature type="repeat" description="WD" evidence="3">
    <location>
        <begin position="1454"/>
        <end position="1486"/>
    </location>
</feature>
<dbReference type="PROSITE" id="PS50082">
    <property type="entry name" value="WD_REPEATS_2"/>
    <property type="match status" value="14"/>
</dbReference>
<keyword evidence="5" id="KW-0675">Receptor</keyword>
<dbReference type="Proteomes" id="UP000217199">
    <property type="component" value="Unassembled WGS sequence"/>
</dbReference>
<feature type="repeat" description="WD" evidence="3">
    <location>
        <begin position="1200"/>
        <end position="1241"/>
    </location>
</feature>
<sequence length="1560" mass="174050">MTSSKSMYYSIQVLKYDTTDLWKKRWRSKISQFISTKNYHPSLLVELSIGNMSQKIGVTKDTSPIWNQSFPLLSSNSSDKLSVMVHRDTSTSKSVVIEYGEITLDEILGGDGGKEVSIPLRPSSNPKHKSLGSLLVRLRISNAEECVKLALSNLIIDCGETVDSSEHKIENIDTMIKGAEIVMKSNLPKLFQDAVPTLDVFSNAIERITDAHPYLKLAWGITTVLYDVVQNQMKFDERVKKLVKDIVMAFYIAKDASHIHQQIDSFSHVVNELLNFLVMCCIHIRTYCLRSFTRRMINEGEKAGIKECEMDLERLKGEIAAAFIRQDVTINVKRANKELLRELKDVLNPVHLSGYDRPHCLENTRTSIRKEIDNWIQSTTSPNVFLLLGAAGTGKSTISTTIAEEYRGNGSLGCHLFFLRGKSDPTTVITTIAYNLAVYNQNIAECIDDALKDKGELTSATLDTQFNTFLFIPLHQSHVKSNPILIVLDALDECGTRDTRRALMTLLGDKLSTLPTNYRFLVTSRPEEDISSLSESSNIRTVQLNSGIDDVLLFIDTELYKMKDVERVPEFDDLKRKLGEAADGLFIWASTAIRMIQQCSGRRASKFKELARGGPLLLDKLYAVVLSTALDWNEETKELFSDIMGLILFGKEQMTDLKIDGILGVEEGTTSDILSCLRSLIIYNSGKPIRLHHTSFFDYLISRSTRNESWHIDETESKRKIAEQCFVGMDRMLHFNMCHLESSYVANKDVVDLEERVHNYIPSSLQYICCHWSNHLQDTPYSDGMRDELRRFAYNHLLFWLEVMSVTNTLDTRGGSILTHAISWIGGHDRELSKFLTDFLHQITIFSTPISSSTPHIYMSLLPLSKHDSIFSRHYSKYCGTLSNIEYNGRKLRSACLKQIMGHSHYVYSVSFSPDGTQIVSGSIDNTIRVWDAASGRLILGPIECDSEVFSVRFSPDGSFIASGLGDSSIKIWNSRDGELLGVLFERNVGSIVSLQFSRDGDYIVSGSRDGVIQIWDVESRKLHKELPKSHSDGIWSVSISNDGRYVASGSFDNTVIIWNISNTPITSIVLRGHTGEVNSVAFAPDGNTVASGSLDGTIRICNTSDGELVYEIPQLSNEKASSVIYSPDGNHILSGTEYGTIRMWNTSDFSESPKLFQGHVNAVTNISFASNSSRFVSGSADRTIRVWDVEGGVTDSEDSRKSTNEVHSISISRDGQFIASGMLDSTICIYDTRSGNIVLGPLKGHTDIVYSVAFSPNGSLVASGSGDKQVRLWNMEGDSDILVGPRDDVLSVAFSPNGLNVVAGSYDNMIYVWDVKSKKLCFDPVGGHTDWINTIRYSSDGTKIISGSRDCTIRIWDAVSGNMIGNCFEGHKRSVWSVVYSPDDTQIVSGSSDSMILIWDAETMDIYRVIKEHSDAVTSLAFSPDGKRLLSGSFDQNIQIWDVESGESICDSFVGHSGAVWSVGYFPDGNRFASGSTDGTIRIWSTPKEEVEWRMREDGWIIGKNNELLIWIPNELRHMVVVPTCSLTINCPFETKLDFSGHLEGRSWTSGIPFCSPPL</sequence>
<feature type="repeat" description="WD" evidence="3">
    <location>
        <begin position="1157"/>
        <end position="1191"/>
    </location>
</feature>
<dbReference type="PANTHER" id="PTHR19848:SF8">
    <property type="entry name" value="F-BOX AND WD REPEAT DOMAIN CONTAINING 7"/>
    <property type="match status" value="1"/>
</dbReference>
<feature type="domain" description="NACHT" evidence="4">
    <location>
        <begin position="383"/>
        <end position="526"/>
    </location>
</feature>
<dbReference type="InterPro" id="IPR007111">
    <property type="entry name" value="NACHT_NTPase"/>
</dbReference>
<feature type="repeat" description="WD" evidence="3">
    <location>
        <begin position="949"/>
        <end position="983"/>
    </location>
</feature>
<dbReference type="OrthoDB" id="538223at2759"/>
<evidence type="ECO:0000259" key="4">
    <source>
        <dbReference type="PROSITE" id="PS50837"/>
    </source>
</evidence>
<dbReference type="Gene3D" id="2.130.10.10">
    <property type="entry name" value="YVTN repeat-like/Quinoprotein amine dehydrogenase"/>
    <property type="match status" value="5"/>
</dbReference>
<evidence type="ECO:0000256" key="2">
    <source>
        <dbReference type="ARBA" id="ARBA00022737"/>
    </source>
</evidence>
<dbReference type="Pfam" id="PF00400">
    <property type="entry name" value="WD40"/>
    <property type="match status" value="14"/>
</dbReference>
<feature type="repeat" description="WD" evidence="3">
    <location>
        <begin position="1283"/>
        <end position="1318"/>
    </location>
</feature>
<dbReference type="InterPro" id="IPR001680">
    <property type="entry name" value="WD40_rpt"/>
</dbReference>
<evidence type="ECO:0000256" key="1">
    <source>
        <dbReference type="ARBA" id="ARBA00022574"/>
    </source>
</evidence>
<dbReference type="Gene3D" id="3.40.50.300">
    <property type="entry name" value="P-loop containing nucleotide triphosphate hydrolases"/>
    <property type="match status" value="1"/>
</dbReference>
<keyword evidence="1 3" id="KW-0853">WD repeat</keyword>
<organism evidence="5 6">
    <name type="scientific">Pyrrhoderma noxium</name>
    <dbReference type="NCBI Taxonomy" id="2282107"/>
    <lineage>
        <taxon>Eukaryota</taxon>
        <taxon>Fungi</taxon>
        <taxon>Dikarya</taxon>
        <taxon>Basidiomycota</taxon>
        <taxon>Agaricomycotina</taxon>
        <taxon>Agaricomycetes</taxon>
        <taxon>Hymenochaetales</taxon>
        <taxon>Hymenochaetaceae</taxon>
        <taxon>Pyrrhoderma</taxon>
    </lineage>
</organism>
<dbReference type="STRING" id="2282107.A0A286UE81"/>
<keyword evidence="6" id="KW-1185">Reference proteome</keyword>
<dbReference type="Pfam" id="PF24883">
    <property type="entry name" value="NPHP3_N"/>
    <property type="match status" value="1"/>
</dbReference>
<evidence type="ECO:0000256" key="3">
    <source>
        <dbReference type="PROSITE-ProRule" id="PRU00221"/>
    </source>
</evidence>
<feature type="repeat" description="WD" evidence="3">
    <location>
        <begin position="1123"/>
        <end position="1146"/>
    </location>
</feature>
<dbReference type="PANTHER" id="PTHR19848">
    <property type="entry name" value="WD40 REPEAT PROTEIN"/>
    <property type="match status" value="1"/>
</dbReference>
<dbReference type="SUPFAM" id="SSF52540">
    <property type="entry name" value="P-loop containing nucleoside triphosphate hydrolases"/>
    <property type="match status" value="1"/>
</dbReference>
<reference evidence="5 6" key="1">
    <citation type="journal article" date="2017" name="Mol. Ecol.">
        <title>Comparative and population genomic landscape of Phellinus noxius: A hypervariable fungus causing root rot in trees.</title>
        <authorList>
            <person name="Chung C.L."/>
            <person name="Lee T.J."/>
            <person name="Akiba M."/>
            <person name="Lee H.H."/>
            <person name="Kuo T.H."/>
            <person name="Liu D."/>
            <person name="Ke H.M."/>
            <person name="Yokoi T."/>
            <person name="Roa M.B."/>
            <person name="Lu M.J."/>
            <person name="Chang Y.Y."/>
            <person name="Ann P.J."/>
            <person name="Tsai J.N."/>
            <person name="Chen C.Y."/>
            <person name="Tzean S.S."/>
            <person name="Ota Y."/>
            <person name="Hattori T."/>
            <person name="Sahashi N."/>
            <person name="Liou R.F."/>
            <person name="Kikuchi T."/>
            <person name="Tsai I.J."/>
        </authorList>
    </citation>
    <scope>NUCLEOTIDE SEQUENCE [LARGE SCALE GENOMIC DNA]</scope>
    <source>
        <strain evidence="5 6">FFPRI411160</strain>
    </source>
</reference>
<evidence type="ECO:0000313" key="6">
    <source>
        <dbReference type="Proteomes" id="UP000217199"/>
    </source>
</evidence>
<dbReference type="InterPro" id="IPR035892">
    <property type="entry name" value="C2_domain_sf"/>
</dbReference>
<keyword evidence="2" id="KW-0677">Repeat</keyword>
<dbReference type="SUPFAM" id="SSF50978">
    <property type="entry name" value="WD40 repeat-like"/>
    <property type="match status" value="2"/>
</dbReference>
<comment type="caution">
    <text evidence="5">The sequence shown here is derived from an EMBL/GenBank/DDBJ whole genome shotgun (WGS) entry which is preliminary data.</text>
</comment>
<dbReference type="InterPro" id="IPR036322">
    <property type="entry name" value="WD40_repeat_dom_sf"/>
</dbReference>